<dbReference type="AlphaFoldDB" id="A0A2U3QL03"/>
<evidence type="ECO:0000259" key="1">
    <source>
        <dbReference type="Pfam" id="PF13298"/>
    </source>
</evidence>
<sequence length="138" mass="15502">MSVFVVHEHHAKRLHFDLRIEMDGVLKSWAVPKGPSMNPADKRLAVLVDDHPLDYAGFEGKIPEGNYGAGDVFIWDKGTCVIKGGNITSGKLEVVFKGRKLNGMFVLTRMSGKDKDWLLIKKTDEFADRNFLIKTVKT</sequence>
<dbReference type="Proteomes" id="UP000245125">
    <property type="component" value="Unassembled WGS sequence"/>
</dbReference>
<dbReference type="PANTHER" id="PTHR39465">
    <property type="entry name" value="DNA LIGASE D, 3'-PHOSPHOESTERASE DOMAIN"/>
    <property type="match status" value="1"/>
</dbReference>
<dbReference type="OrthoDB" id="9802472at2"/>
<dbReference type="PANTHER" id="PTHR39465:SF1">
    <property type="entry name" value="DNA LIGASE D 3'-PHOSPHOESTERASE DOMAIN-CONTAINING PROTEIN"/>
    <property type="match status" value="1"/>
</dbReference>
<protein>
    <submittedName>
        <fullName evidence="2">DNA ligase D, 3'-phosphoesterase domain</fullName>
    </submittedName>
</protein>
<name>A0A2U3QL03_9BACT</name>
<keyword evidence="2" id="KW-0436">Ligase</keyword>
<evidence type="ECO:0000313" key="3">
    <source>
        <dbReference type="Proteomes" id="UP000245125"/>
    </source>
</evidence>
<accession>A0A2U3QL03</accession>
<gene>
    <name evidence="2" type="primary">ligD</name>
    <name evidence="2" type="ORF">NBG4_90033</name>
</gene>
<dbReference type="Pfam" id="PF13298">
    <property type="entry name" value="LigD_N"/>
    <property type="match status" value="1"/>
</dbReference>
<organism evidence="2 3">
    <name type="scientific">Candidatus Sulfobium mesophilum</name>
    <dbReference type="NCBI Taxonomy" id="2016548"/>
    <lineage>
        <taxon>Bacteria</taxon>
        <taxon>Pseudomonadati</taxon>
        <taxon>Nitrospirota</taxon>
        <taxon>Nitrospiria</taxon>
        <taxon>Nitrospirales</taxon>
        <taxon>Nitrospiraceae</taxon>
        <taxon>Candidatus Sulfobium</taxon>
    </lineage>
</organism>
<dbReference type="GO" id="GO:0016874">
    <property type="term" value="F:ligase activity"/>
    <property type="evidence" value="ECO:0007669"/>
    <property type="project" value="UniProtKB-KW"/>
</dbReference>
<proteinExistence type="predicted"/>
<dbReference type="NCBIfam" id="TIGR02777">
    <property type="entry name" value="LigD_PE_dom"/>
    <property type="match status" value="1"/>
</dbReference>
<dbReference type="InterPro" id="IPR014144">
    <property type="entry name" value="LigD_PE_domain"/>
</dbReference>
<dbReference type="EMBL" id="OUUY01000141">
    <property type="protein sequence ID" value="SPQ02089.1"/>
    <property type="molecule type" value="Genomic_DNA"/>
</dbReference>
<keyword evidence="3" id="KW-1185">Reference proteome</keyword>
<reference evidence="3" key="1">
    <citation type="submission" date="2018-03" db="EMBL/GenBank/DDBJ databases">
        <authorList>
            <person name="Zecchin S."/>
        </authorList>
    </citation>
    <scope>NUCLEOTIDE SEQUENCE [LARGE SCALE GENOMIC DNA]</scope>
</reference>
<feature type="domain" description="DNA ligase D 3'-phosphoesterase" evidence="1">
    <location>
        <begin position="7"/>
        <end position="109"/>
    </location>
</feature>
<evidence type="ECO:0000313" key="2">
    <source>
        <dbReference type="EMBL" id="SPQ02089.1"/>
    </source>
</evidence>